<dbReference type="AlphaFoldDB" id="A0A918SUF9"/>
<comment type="caution">
    <text evidence="2">The sequence shown here is derived from an EMBL/GenBank/DDBJ whole genome shotgun (WGS) entry which is preliminary data.</text>
</comment>
<dbReference type="EMBL" id="BMUL01000002">
    <property type="protein sequence ID" value="GHA71049.1"/>
    <property type="molecule type" value="Genomic_DNA"/>
</dbReference>
<dbReference type="RefSeq" id="WP_189975439.1">
    <property type="nucleotide sequence ID" value="NZ_BMUL01000002.1"/>
</dbReference>
<sequence>MPSYQQIMEMDFSALTGAAEGWKSMAAKFKILEDIFEKEVQSVSTGSGWTGESAGAALNVFVVTRKEYDSAQKEARAMESLFLDAHARFVELKAAVKSAVADAVGAGMKVSESGVARYDFSKVDAETAKTIRHDPDLPGVEQSHTRAIMNAVKAVNEYDEDVKRALLNASGADGSQPFGFNSHPVGDVEAVEALALTEKVRSGKASPEELESYRQVMSRNADDKHFSEAYLDALGAEGTMRLADQLNMAAHGRDVSAADKKLYESITASLAATIASGTQDPNSYAYKPFLEGLKDFGGESLDKLLPVHGYQILATLMENGDGYGKQFLNDVGDGIIEAEKDGDANWSHAYDPKRPNVVVDPLDALLKTMSEDPKAAEYFLDPAAAGNKNDHLAYLLTEREWDDYSYSAPLYGPLRELDGDPRAGGLGAAIQAAATGHEPGEKLGPPGPHTEGQARVMHHAIRLLDSEMGGDQFPEQLGNLRRPMAQAMADYVSDTHVILQGQESDYGGVGGSDSINGSGKEAHLAVGQGSLVRVMRGIADDAPAFSLLHEAERTYSASVLNEALAFSGTPHDSSADWNNRASGIGHAMGALNGIGADVYADKQDDREKWAEQTSNYTVNGVNGVIGELPVVGSAASSLIDTIGFEWEQSAKDDAEDTAKREGSEGYGRGADGLNQMMDNWGEREEIEKENAFRESKNEANTSFTSGRDAARAHLQSPK</sequence>
<feature type="compositionally biased region" description="Basic and acidic residues" evidence="1">
    <location>
        <begin position="650"/>
        <end position="663"/>
    </location>
</feature>
<feature type="compositionally biased region" description="Basic and acidic residues" evidence="1">
    <location>
        <begin position="680"/>
        <end position="697"/>
    </location>
</feature>
<feature type="region of interest" description="Disordered" evidence="1">
    <location>
        <begin position="650"/>
        <end position="718"/>
    </location>
</feature>
<dbReference type="Proteomes" id="UP000644020">
    <property type="component" value="Unassembled WGS sequence"/>
</dbReference>
<evidence type="ECO:0000256" key="1">
    <source>
        <dbReference type="SAM" id="MobiDB-lite"/>
    </source>
</evidence>
<proteinExistence type="predicted"/>
<name>A0A918SUF9_9ACTN</name>
<evidence type="ECO:0000313" key="3">
    <source>
        <dbReference type="Proteomes" id="UP000644020"/>
    </source>
</evidence>
<gene>
    <name evidence="2" type="ORF">GCM10010305_11910</name>
</gene>
<protein>
    <submittedName>
        <fullName evidence="2">Uncharacterized protein</fullName>
    </submittedName>
</protein>
<keyword evidence="3" id="KW-1185">Reference proteome</keyword>
<evidence type="ECO:0000313" key="2">
    <source>
        <dbReference type="EMBL" id="GHA71049.1"/>
    </source>
</evidence>
<reference evidence="2" key="2">
    <citation type="submission" date="2020-09" db="EMBL/GenBank/DDBJ databases">
        <authorList>
            <person name="Sun Q."/>
            <person name="Ohkuma M."/>
        </authorList>
    </citation>
    <scope>NUCLEOTIDE SEQUENCE</scope>
    <source>
        <strain evidence="2">JCM 4518</strain>
    </source>
</reference>
<reference evidence="2" key="1">
    <citation type="journal article" date="2014" name="Int. J. Syst. Evol. Microbiol.">
        <title>Complete genome sequence of Corynebacterium casei LMG S-19264T (=DSM 44701T), isolated from a smear-ripened cheese.</title>
        <authorList>
            <consortium name="US DOE Joint Genome Institute (JGI-PGF)"/>
            <person name="Walter F."/>
            <person name="Albersmeier A."/>
            <person name="Kalinowski J."/>
            <person name="Ruckert C."/>
        </authorList>
    </citation>
    <scope>NUCLEOTIDE SEQUENCE</scope>
    <source>
        <strain evidence="2">JCM 4518</strain>
    </source>
</reference>
<organism evidence="2 3">
    <name type="scientific">Streptomyces termitum</name>
    <dbReference type="NCBI Taxonomy" id="67368"/>
    <lineage>
        <taxon>Bacteria</taxon>
        <taxon>Bacillati</taxon>
        <taxon>Actinomycetota</taxon>
        <taxon>Actinomycetes</taxon>
        <taxon>Kitasatosporales</taxon>
        <taxon>Streptomycetaceae</taxon>
        <taxon>Streptomyces</taxon>
    </lineage>
</organism>
<accession>A0A918SUF9</accession>